<keyword evidence="2" id="KW-1185">Reference proteome</keyword>
<protein>
    <submittedName>
        <fullName evidence="1">Uncharacterized protein</fullName>
    </submittedName>
</protein>
<dbReference type="AlphaFoldDB" id="A0A2A2TND5"/>
<proteinExistence type="predicted"/>
<dbReference type="Proteomes" id="UP000218238">
    <property type="component" value="Unassembled WGS sequence"/>
</dbReference>
<sequence length="152" mass="16985">METWGDDLASLGNIDRYYLISMTSEYIGLNHLIEESSSAAEEVSARVIGGELDESQARNLITAIVNRRQKPLEYWGLDCNLPLIRDISESWGECLNWLSDVDSFDVLASLGWIIYSTSDEMTTDESDSLCDRIADGELPFDQLEALIQALGN</sequence>
<gene>
    <name evidence="1" type="ORF">CK510_04760</name>
</gene>
<reference evidence="1 2" key="1">
    <citation type="submission" date="2017-08" db="EMBL/GenBank/DDBJ databases">
        <title>Draft genome sequence of filamentous cyanobacterium Calothrix elsteri CCALA 953.</title>
        <authorList>
            <person name="Gagunashvili A.N."/>
            <person name="Elster J."/>
            <person name="Andresson O.S."/>
        </authorList>
    </citation>
    <scope>NUCLEOTIDE SEQUENCE [LARGE SCALE GENOMIC DNA]</scope>
    <source>
        <strain evidence="1 2">CCALA 953</strain>
    </source>
</reference>
<comment type="caution">
    <text evidence="1">The sequence shown here is derived from an EMBL/GenBank/DDBJ whole genome shotgun (WGS) entry which is preliminary data.</text>
</comment>
<evidence type="ECO:0000313" key="2">
    <source>
        <dbReference type="Proteomes" id="UP000218238"/>
    </source>
</evidence>
<organism evidence="1 2">
    <name type="scientific">Brunnivagina elsteri CCALA 953</name>
    <dbReference type="NCBI Taxonomy" id="987040"/>
    <lineage>
        <taxon>Bacteria</taxon>
        <taxon>Bacillati</taxon>
        <taxon>Cyanobacteriota</taxon>
        <taxon>Cyanophyceae</taxon>
        <taxon>Nostocales</taxon>
        <taxon>Calotrichaceae</taxon>
        <taxon>Brunnivagina</taxon>
    </lineage>
</organism>
<evidence type="ECO:0000313" key="1">
    <source>
        <dbReference type="EMBL" id="PAX59864.1"/>
    </source>
</evidence>
<accession>A0A2A2TND5</accession>
<dbReference type="EMBL" id="NTFS01000032">
    <property type="protein sequence ID" value="PAX59864.1"/>
    <property type="molecule type" value="Genomic_DNA"/>
</dbReference>
<name>A0A2A2TND5_9CYAN</name>